<feature type="domain" description="DNA-directed DNA polymerase family A palm" evidence="12">
    <location>
        <begin position="537"/>
        <end position="746"/>
    </location>
</feature>
<evidence type="ECO:0000313" key="14">
    <source>
        <dbReference type="EMBL" id="QJA55723.1"/>
    </source>
</evidence>
<evidence type="ECO:0000256" key="4">
    <source>
        <dbReference type="ARBA" id="ARBA00022695"/>
    </source>
</evidence>
<dbReference type="GO" id="GO:0006261">
    <property type="term" value="P:DNA-templated DNA replication"/>
    <property type="evidence" value="ECO:0007669"/>
    <property type="project" value="InterPro"/>
</dbReference>
<dbReference type="GO" id="GO:0008408">
    <property type="term" value="F:3'-5' exonuclease activity"/>
    <property type="evidence" value="ECO:0007669"/>
    <property type="project" value="InterPro"/>
</dbReference>
<dbReference type="InterPro" id="IPR002562">
    <property type="entry name" value="3'-5'_exonuclease_dom"/>
</dbReference>
<dbReference type="Pfam" id="PF01612">
    <property type="entry name" value="DNA_pol_A_exo1"/>
    <property type="match status" value="1"/>
</dbReference>
<dbReference type="SMART" id="SM00987">
    <property type="entry name" value="UreE_C"/>
    <property type="match status" value="1"/>
</dbReference>
<dbReference type="Gene3D" id="3.30.70.370">
    <property type="match status" value="1"/>
</dbReference>
<dbReference type="PRINTS" id="PR00868">
    <property type="entry name" value="DNAPOLI"/>
</dbReference>
<name>A0A6M3KQ01_9ZZZZ</name>
<dbReference type="InterPro" id="IPR043502">
    <property type="entry name" value="DNA/RNA_pol_sf"/>
</dbReference>
<dbReference type="InterPro" id="IPR036397">
    <property type="entry name" value="RNaseH_sf"/>
</dbReference>
<dbReference type="EC" id="2.7.7.7" evidence="2"/>
<feature type="domain" description="3'-5' exonuclease" evidence="11">
    <location>
        <begin position="165"/>
        <end position="363"/>
    </location>
</feature>
<evidence type="ECO:0000256" key="6">
    <source>
        <dbReference type="ARBA" id="ARBA00022763"/>
    </source>
</evidence>
<evidence type="ECO:0000256" key="1">
    <source>
        <dbReference type="ARBA" id="ARBA00007705"/>
    </source>
</evidence>
<evidence type="ECO:0000259" key="11">
    <source>
        <dbReference type="SMART" id="SM00474"/>
    </source>
</evidence>
<keyword evidence="9" id="KW-0234">DNA repair</keyword>
<accession>A0A6M3KQ01</accession>
<keyword evidence="4" id="KW-0548">Nucleotidyltransferase</keyword>
<dbReference type="InterPro" id="IPR002298">
    <property type="entry name" value="DNA_polymerase_A"/>
</dbReference>
<evidence type="ECO:0000259" key="13">
    <source>
        <dbReference type="SMART" id="SM00986"/>
    </source>
</evidence>
<dbReference type="Gene3D" id="1.20.1060.10">
    <property type="entry name" value="Taq DNA Polymerase, Chain T, domain 4"/>
    <property type="match status" value="1"/>
</dbReference>
<dbReference type="EMBL" id="MT142520">
    <property type="protein sequence ID" value="QJA83912.1"/>
    <property type="molecule type" value="Genomic_DNA"/>
</dbReference>
<dbReference type="InterPro" id="IPR005122">
    <property type="entry name" value="Uracil-DNA_glycosylase-like"/>
</dbReference>
<dbReference type="GO" id="GO:0003887">
    <property type="term" value="F:DNA-directed DNA polymerase activity"/>
    <property type="evidence" value="ECO:0007669"/>
    <property type="project" value="UniProtKB-KW"/>
</dbReference>
<dbReference type="SMART" id="SM00986">
    <property type="entry name" value="UDG"/>
    <property type="match status" value="1"/>
</dbReference>
<dbReference type="AlphaFoldDB" id="A0A6M3KQ01"/>
<dbReference type="Pfam" id="PF00476">
    <property type="entry name" value="DNA_pol_A"/>
    <property type="match status" value="1"/>
</dbReference>
<feature type="domain" description="Uracil-DNA glycosylase-like" evidence="13">
    <location>
        <begin position="2"/>
        <end position="149"/>
    </location>
</feature>
<dbReference type="Pfam" id="PF03167">
    <property type="entry name" value="UDG"/>
    <property type="match status" value="1"/>
</dbReference>
<comment type="similarity">
    <text evidence="1">Belongs to the DNA polymerase type-A family.</text>
</comment>
<proteinExistence type="inferred from homology"/>
<dbReference type="SUPFAM" id="SSF56672">
    <property type="entry name" value="DNA/RNA polymerases"/>
    <property type="match status" value="1"/>
</dbReference>
<keyword evidence="8" id="KW-0238">DNA-binding</keyword>
<keyword evidence="3" id="KW-0808">Transferase</keyword>
<evidence type="ECO:0000259" key="12">
    <source>
        <dbReference type="SMART" id="SM00482"/>
    </source>
</evidence>
<dbReference type="InterPro" id="IPR012337">
    <property type="entry name" value="RNaseH-like_sf"/>
</dbReference>
<dbReference type="InterPro" id="IPR001098">
    <property type="entry name" value="DNA-dir_DNA_pol_A_palm_dom"/>
</dbReference>
<comment type="catalytic activity">
    <reaction evidence="10">
        <text>DNA(n) + a 2'-deoxyribonucleoside 5'-triphosphate = DNA(n+1) + diphosphate</text>
        <dbReference type="Rhea" id="RHEA:22508"/>
        <dbReference type="Rhea" id="RHEA-COMP:17339"/>
        <dbReference type="Rhea" id="RHEA-COMP:17340"/>
        <dbReference type="ChEBI" id="CHEBI:33019"/>
        <dbReference type="ChEBI" id="CHEBI:61560"/>
        <dbReference type="ChEBI" id="CHEBI:173112"/>
        <dbReference type="EC" id="2.7.7.7"/>
    </reaction>
</comment>
<dbReference type="GO" id="GO:0006302">
    <property type="term" value="P:double-strand break repair"/>
    <property type="evidence" value="ECO:0007669"/>
    <property type="project" value="TreeGrafter"/>
</dbReference>
<evidence type="ECO:0000256" key="9">
    <source>
        <dbReference type="ARBA" id="ARBA00023204"/>
    </source>
</evidence>
<evidence type="ECO:0000256" key="8">
    <source>
        <dbReference type="ARBA" id="ARBA00023125"/>
    </source>
</evidence>
<dbReference type="Gene3D" id="3.30.420.10">
    <property type="entry name" value="Ribonuclease H-like superfamily/Ribonuclease H"/>
    <property type="match status" value="1"/>
</dbReference>
<dbReference type="FunFam" id="1.20.1060.10:FF:000001">
    <property type="entry name" value="DNA polymerase I"/>
    <property type="match status" value="1"/>
</dbReference>
<protein>
    <recommendedName>
        <fullName evidence="2">DNA-directed DNA polymerase</fullName>
        <ecNumber evidence="2">2.7.7.7</ecNumber>
    </recommendedName>
</protein>
<dbReference type="SMART" id="SM00482">
    <property type="entry name" value="POLAc"/>
    <property type="match status" value="1"/>
</dbReference>
<organism evidence="15">
    <name type="scientific">viral metagenome</name>
    <dbReference type="NCBI Taxonomy" id="1070528"/>
    <lineage>
        <taxon>unclassified sequences</taxon>
        <taxon>metagenomes</taxon>
        <taxon>organismal metagenomes</taxon>
    </lineage>
</organism>
<dbReference type="SMART" id="SM00474">
    <property type="entry name" value="35EXOc"/>
    <property type="match status" value="1"/>
</dbReference>
<evidence type="ECO:0000313" key="15">
    <source>
        <dbReference type="EMBL" id="QJA83912.1"/>
    </source>
</evidence>
<keyword evidence="7" id="KW-0239">DNA-directed DNA polymerase</keyword>
<keyword evidence="6" id="KW-0227">DNA damage</keyword>
<dbReference type="InterPro" id="IPR036895">
    <property type="entry name" value="Uracil-DNA_glycosylase-like_sf"/>
</dbReference>
<dbReference type="SUPFAM" id="SSF52141">
    <property type="entry name" value="Uracil-DNA glycosylase-like"/>
    <property type="match status" value="1"/>
</dbReference>
<keyword evidence="5" id="KW-0235">DNA replication</keyword>
<dbReference type="PANTHER" id="PTHR10133:SF27">
    <property type="entry name" value="DNA POLYMERASE NU"/>
    <property type="match status" value="1"/>
</dbReference>
<dbReference type="EMBL" id="MT141176">
    <property type="protein sequence ID" value="QJA55723.1"/>
    <property type="molecule type" value="Genomic_DNA"/>
</dbReference>
<evidence type="ECO:0000256" key="7">
    <source>
        <dbReference type="ARBA" id="ARBA00022932"/>
    </source>
</evidence>
<evidence type="ECO:0000256" key="10">
    <source>
        <dbReference type="ARBA" id="ARBA00049244"/>
    </source>
</evidence>
<dbReference type="CDD" id="cd10030">
    <property type="entry name" value="UDG-F4_TTUDGA_SPO1dp_like"/>
    <property type="match status" value="1"/>
</dbReference>
<dbReference type="SUPFAM" id="SSF53098">
    <property type="entry name" value="Ribonuclease H-like"/>
    <property type="match status" value="1"/>
</dbReference>
<reference evidence="15" key="1">
    <citation type="submission" date="2020-03" db="EMBL/GenBank/DDBJ databases">
        <title>The deep terrestrial virosphere.</title>
        <authorList>
            <person name="Holmfeldt K."/>
            <person name="Nilsson E."/>
            <person name="Simone D."/>
            <person name="Lopez-Fernandez M."/>
            <person name="Wu X."/>
            <person name="de Brujin I."/>
            <person name="Lundin D."/>
            <person name="Andersson A."/>
            <person name="Bertilsson S."/>
            <person name="Dopson M."/>
        </authorList>
    </citation>
    <scope>NUCLEOTIDE SEQUENCE</scope>
    <source>
        <strain evidence="15">MM415A00246</strain>
        <strain evidence="14">MM415B01997</strain>
    </source>
</reference>
<dbReference type="GO" id="GO:0003677">
    <property type="term" value="F:DNA binding"/>
    <property type="evidence" value="ECO:0007669"/>
    <property type="project" value="UniProtKB-KW"/>
</dbReference>
<dbReference type="PANTHER" id="PTHR10133">
    <property type="entry name" value="DNA POLYMERASE I"/>
    <property type="match status" value="1"/>
</dbReference>
<sequence length="786" mass="89071">MPAKIACIGEAPGFSENRAGSPFVGLAGQRLTQLLKLAGIDRQACWIDNVVHCMPTDDGKKFRPPASSEIKACINYMWEGLNEVKPEIILALGAHALHAFLPSKTLDKSHGLAYRLEVPWGTALVVPLYHPSYYNRKPAARAMIAQDYHNVLEAIQHPVSKPDFPYQVLQPKSLNELNRFYDWLSSFDCLAMDFETTGLDPYLDKIIGISFSDGKGSWYVAFDQLPEYSNADVLRHLHDAVLSDPKRRIVTYNGKYESKFIMAALGRYHEIEGLEDVSLKAYFLNRVIYKVTSGDELTVLPTNLKTCVLRDLGIEMTELKSLLGKGKNKKTMKDLRAADLGPYGAADSYYTYKLDEKLDPELYPQARKLYRLIDVPLIPALARMELRGLEIDWDEIDIIDKEIQQHLGELEAKIYELADCKFNIGSTEQKGEVLYGKLKLPPQKKTKKGFSTDKESLEAIQDKHEIVSLLLEHSMFSKLKSTYVDNIRSLRHPITGRVHSEFKQTRTATSRLASGAGDEDESVSLNLQNMPKKTYWGKRIRKAVIAPSGARIMKADSGQEELRLITHFSQDPAMLTVYREGRDIHTETATAAYSDREDFTENFKGYRDTAKILNFGGLSYLGKPDTIAPKIGLPIDETALILEKLFGKYVGLKPYQAQQLMYARKHGYVTTIWGRRLYIPEALIKDRKAQSEAAKKSINYQIQGSGGELIRYALITIDVYIKTHRMKSYIFNTVHDEVDLVYWEDELEELASVVRRAISPDVLSLPLETEIGLGDNWQELEDYEEV</sequence>
<evidence type="ECO:0000256" key="2">
    <source>
        <dbReference type="ARBA" id="ARBA00012417"/>
    </source>
</evidence>
<dbReference type="Gene3D" id="1.10.150.20">
    <property type="entry name" value="5' to 3' exonuclease, C-terminal subdomain"/>
    <property type="match status" value="1"/>
</dbReference>
<gene>
    <name evidence="15" type="ORF">MM415A00246_0034</name>
    <name evidence="14" type="ORF">MM415B01997_0005</name>
</gene>
<dbReference type="Gene3D" id="3.40.470.10">
    <property type="entry name" value="Uracil-DNA glycosylase-like domain"/>
    <property type="match status" value="1"/>
</dbReference>
<evidence type="ECO:0000256" key="3">
    <source>
        <dbReference type="ARBA" id="ARBA00022679"/>
    </source>
</evidence>
<evidence type="ECO:0000256" key="5">
    <source>
        <dbReference type="ARBA" id="ARBA00022705"/>
    </source>
</evidence>